<dbReference type="Pfam" id="PF13517">
    <property type="entry name" value="FG-GAP_3"/>
    <property type="match status" value="1"/>
</dbReference>
<evidence type="ECO:0000256" key="1">
    <source>
        <dbReference type="ARBA" id="ARBA00022729"/>
    </source>
</evidence>
<dbReference type="GeneID" id="63799488"/>
<dbReference type="AlphaFoldDB" id="A0A364LEQ0"/>
<proteinExistence type="predicted"/>
<dbReference type="InterPro" id="IPR001087">
    <property type="entry name" value="GDSL"/>
</dbReference>
<accession>A0A364LEQ0</accession>
<protein>
    <submittedName>
        <fullName evidence="2">Uncharacterized protein</fullName>
    </submittedName>
</protein>
<gene>
    <name evidence="2" type="ORF">BHQ10_010274</name>
</gene>
<reference evidence="2 3" key="1">
    <citation type="journal article" date="2017" name="Biotechnol. Biofuels">
        <title>Differential beta-glucosidase expression as a function of carbon source availability in Talaromyces amestolkiae: a genomic and proteomic approach.</title>
        <authorList>
            <person name="de Eugenio L.I."/>
            <person name="Mendez-Liter J.A."/>
            <person name="Nieto-Dominguez M."/>
            <person name="Alonso L."/>
            <person name="Gil-Munoz J."/>
            <person name="Barriuso J."/>
            <person name="Prieto A."/>
            <person name="Martinez M.J."/>
        </authorList>
    </citation>
    <scope>NUCLEOTIDE SEQUENCE [LARGE SCALE GENOMIC DNA]</scope>
    <source>
        <strain evidence="2 3">CIB</strain>
    </source>
</reference>
<organism evidence="2 3">
    <name type="scientific">Talaromyces amestolkiae</name>
    <dbReference type="NCBI Taxonomy" id="1196081"/>
    <lineage>
        <taxon>Eukaryota</taxon>
        <taxon>Fungi</taxon>
        <taxon>Dikarya</taxon>
        <taxon>Ascomycota</taxon>
        <taxon>Pezizomycotina</taxon>
        <taxon>Eurotiomycetes</taxon>
        <taxon>Eurotiomycetidae</taxon>
        <taxon>Eurotiales</taxon>
        <taxon>Trichocomaceae</taxon>
        <taxon>Talaromyces</taxon>
        <taxon>Talaromyces sect. Talaromyces</taxon>
    </lineage>
</organism>
<dbReference type="SUPFAM" id="SSF52266">
    <property type="entry name" value="SGNH hydrolase"/>
    <property type="match status" value="2"/>
</dbReference>
<dbReference type="InterPro" id="IPR036514">
    <property type="entry name" value="SGNH_hydro_sf"/>
</dbReference>
<dbReference type="Gene3D" id="3.40.50.1110">
    <property type="entry name" value="SGNH hydrolase"/>
    <property type="match status" value="2"/>
</dbReference>
<sequence>MPLGASITQGYKSSDNNGYRKVLREQLRHAGWPVNMVGSLSDGTMHDNNHEGHVGFRIDQVAAAVENSIYEKPNLILINVGTNDALQQYQVDTAGERLDSLLTTLYEAVPNTTIILSTLLPNTDQPDLVFNISLQYIQVYMSRQAAGARIVLADMFTFISADELQDGTHPTDEGYDKMASVWWAAIQSAQSDGFLSPPLDIGVSDQANNTCEKVYASGEDHYAQTQRGSGTDDGSYVHTSQDMGRLLKIASIAGDIEDGINMAQLVNLYGGPREGALDELVWTRDGDGTYMFLNENNGIYDSSVMIDVRIPCLAKGVHWGDVNNDGLDDFICIGADGAMYVAINRGSVNNVPTFQDIGQVMAAPGGDMSQINVKLGDIDGDGRIDYCLIADNGDIHCWRNGGQSDAPTSTYGGYWQDLGVVFTGKGMGDITGVRFVDINGDFRSDWLWMDDTGRVTTYINNRGTGKGSLVPDWSYAGVTHAGMGVAGAKNRVKFGNVYAGNGADYIYVESVELAPSTNGPPIYDHYAHVWKNTGSGGTTLKGDGDYYCDMRGTGADDYVWVSPDGVGYLYGNSHNPPYWDPVGLEIFDAGVVRKGLHLADFVGDGKCDLWLVDRDSGAAEVWINMWDSTVMNWDKRGVVTGGISCTQGWGVVVTIVLIIYVWSTYAYISLSASYKADISLTVQYRLDGRTTGALNLGENQFQDIGQIKHTEKYDRANHRWADVNGDGLVDFLWVDKFTGDTWVWENEGQMPDGTLIDGSSFKWNPLEGARYQGADRGANMHFPNLGGLGRADYHQVIPRTNVAYTWFNVCPGAGDNASDDQDPSIDPNLPAYSRSQIIWPAPHNYISYGDSYAAGIGAHCGWITDEFDESTQGDDCRRCEGSYPFQLQSAGPQMQGATLHFPACSGAIINDMENSNGNGRRSQMGWVRELNYYETSGWTTLSIGGNDLHFADVAYYCLFMWNEGSCDSALAYAANKLNDANFRLALAEVYNNIILDAYSQRAPARQTGFLLIVTGYIQFFYDKDKACDGSWFWPKGGYLTQDRRQQMNSLVVKFNEIMQDAVTEAQHEWGNPYWNVVFFDTDSLFENHRFCEPGVDFRNSWFLLAWGLDSLADGTEFSTPPDGDDVDLLTYWQTCSLDVDDIWAGFLCDLSTTMHNGSLPVDPSPSPLYDPNTTTIAPRDAAKAMHPKSIGYAAISNAIYQYISSLPQP</sequence>
<dbReference type="STRING" id="1196081.A0A364LEQ0"/>
<dbReference type="PANTHER" id="PTHR30383">
    <property type="entry name" value="THIOESTERASE 1/PROTEASE 1/LYSOPHOSPHOLIPASE L1"/>
    <property type="match status" value="1"/>
</dbReference>
<dbReference type="InterPro" id="IPR028994">
    <property type="entry name" value="Integrin_alpha_N"/>
</dbReference>
<dbReference type="OrthoDB" id="4215820at2759"/>
<dbReference type="InterPro" id="IPR037460">
    <property type="entry name" value="SEST-like"/>
</dbReference>
<comment type="caution">
    <text evidence="2">The sequence shown here is derived from an EMBL/GenBank/DDBJ whole genome shotgun (WGS) entry which is preliminary data.</text>
</comment>
<dbReference type="RefSeq" id="XP_040738776.1">
    <property type="nucleotide sequence ID" value="XM_040872886.1"/>
</dbReference>
<dbReference type="EMBL" id="MIKG01000031">
    <property type="protein sequence ID" value="RAO74262.1"/>
    <property type="molecule type" value="Genomic_DNA"/>
</dbReference>
<evidence type="ECO:0000313" key="3">
    <source>
        <dbReference type="Proteomes" id="UP000249363"/>
    </source>
</evidence>
<keyword evidence="1" id="KW-0732">Signal</keyword>
<dbReference type="InterPro" id="IPR051532">
    <property type="entry name" value="Ester_Hydrolysis_Enzymes"/>
</dbReference>
<name>A0A364LEQ0_TALAM</name>
<dbReference type="GO" id="GO:0004622">
    <property type="term" value="F:phosphatidylcholine lysophospholipase activity"/>
    <property type="evidence" value="ECO:0007669"/>
    <property type="project" value="TreeGrafter"/>
</dbReference>
<dbReference type="InterPro" id="IPR013517">
    <property type="entry name" value="FG-GAP"/>
</dbReference>
<dbReference type="SUPFAM" id="SSF69318">
    <property type="entry name" value="Integrin alpha N-terminal domain"/>
    <property type="match status" value="2"/>
</dbReference>
<evidence type="ECO:0000313" key="2">
    <source>
        <dbReference type="EMBL" id="RAO74262.1"/>
    </source>
</evidence>
<keyword evidence="3" id="KW-1185">Reference proteome</keyword>
<dbReference type="CDD" id="cd01823">
    <property type="entry name" value="SEST_like"/>
    <property type="match status" value="1"/>
</dbReference>
<dbReference type="Pfam" id="PF00657">
    <property type="entry name" value="Lipase_GDSL"/>
    <property type="match status" value="1"/>
</dbReference>
<dbReference type="Proteomes" id="UP000249363">
    <property type="component" value="Unassembled WGS sequence"/>
</dbReference>
<dbReference type="CDD" id="cd01833">
    <property type="entry name" value="XynB_like"/>
    <property type="match status" value="1"/>
</dbReference>
<dbReference type="PANTHER" id="PTHR30383:SF31">
    <property type="entry name" value="SGNH HYDROLASE-TYPE ESTERASE DOMAIN-CONTAINING PROTEIN-RELATED"/>
    <property type="match status" value="1"/>
</dbReference>